<accession>A0A6G0KRN9</accession>
<comment type="caution">
    <text evidence="1">The sequence shown here is derived from an EMBL/GenBank/DDBJ whole genome shotgun (WGS) entry which is preliminary data.</text>
</comment>
<evidence type="ECO:0000313" key="2">
    <source>
        <dbReference type="Proteomes" id="UP000488956"/>
    </source>
</evidence>
<dbReference type="AlphaFoldDB" id="A0A6G0KRN9"/>
<sequence length="59" mass="6230">MHALHPHAPVNGATALSVTAGSPIDVSSGLNPRCFTLNLDISNFEKYKISNYGTLGFAL</sequence>
<gene>
    <name evidence="1" type="ORF">PF010_g16210</name>
</gene>
<protein>
    <submittedName>
        <fullName evidence="1">Uncharacterized protein</fullName>
    </submittedName>
</protein>
<proteinExistence type="predicted"/>
<reference evidence="1 2" key="1">
    <citation type="submission" date="2018-09" db="EMBL/GenBank/DDBJ databases">
        <title>Genomic investigation of the strawberry pathogen Phytophthora fragariae indicates pathogenicity is determined by transcriptional variation in three key races.</title>
        <authorList>
            <person name="Adams T.M."/>
            <person name="Armitage A.D."/>
            <person name="Sobczyk M.K."/>
            <person name="Bates H.J."/>
            <person name="Dunwell J.M."/>
            <person name="Nellist C.F."/>
            <person name="Harrison R.J."/>
        </authorList>
    </citation>
    <scope>NUCLEOTIDE SEQUENCE [LARGE SCALE GENOMIC DNA]</scope>
    <source>
        <strain evidence="1 2">ONT-3</strain>
    </source>
</reference>
<dbReference type="EMBL" id="QXFX01001097">
    <property type="protein sequence ID" value="KAE9096776.1"/>
    <property type="molecule type" value="Genomic_DNA"/>
</dbReference>
<name>A0A6G0KRN9_9STRA</name>
<evidence type="ECO:0000313" key="1">
    <source>
        <dbReference type="EMBL" id="KAE9096776.1"/>
    </source>
</evidence>
<dbReference type="Proteomes" id="UP000488956">
    <property type="component" value="Unassembled WGS sequence"/>
</dbReference>
<organism evidence="1 2">
    <name type="scientific">Phytophthora fragariae</name>
    <dbReference type="NCBI Taxonomy" id="53985"/>
    <lineage>
        <taxon>Eukaryota</taxon>
        <taxon>Sar</taxon>
        <taxon>Stramenopiles</taxon>
        <taxon>Oomycota</taxon>
        <taxon>Peronosporomycetes</taxon>
        <taxon>Peronosporales</taxon>
        <taxon>Peronosporaceae</taxon>
        <taxon>Phytophthora</taxon>
    </lineage>
</organism>